<sequence length="72" mass="7899">MEAAAPALPSRLERKGAGRYVEGGERLETAGRRALVVFIIMLQNLDGKTPIDVAKLKNQDDVLKLLVKHAFV</sequence>
<evidence type="ECO:0000313" key="1">
    <source>
        <dbReference type="EMBL" id="KAG2635769.1"/>
    </source>
</evidence>
<proteinExistence type="predicted"/>
<gene>
    <name evidence="1" type="ORF">PVAP13_2NG378300</name>
</gene>
<dbReference type="EMBL" id="CM029040">
    <property type="protein sequence ID" value="KAG2635769.1"/>
    <property type="molecule type" value="Genomic_DNA"/>
</dbReference>
<evidence type="ECO:0000313" key="2">
    <source>
        <dbReference type="Proteomes" id="UP000823388"/>
    </source>
</evidence>
<reference evidence="1" key="1">
    <citation type="submission" date="2020-05" db="EMBL/GenBank/DDBJ databases">
        <title>WGS assembly of Panicum virgatum.</title>
        <authorList>
            <person name="Lovell J.T."/>
            <person name="Jenkins J."/>
            <person name="Shu S."/>
            <person name="Juenger T.E."/>
            <person name="Schmutz J."/>
        </authorList>
    </citation>
    <scope>NUCLEOTIDE SEQUENCE</scope>
    <source>
        <strain evidence="1">AP13</strain>
    </source>
</reference>
<keyword evidence="2" id="KW-1185">Reference proteome</keyword>
<protein>
    <submittedName>
        <fullName evidence="1">Uncharacterized protein</fullName>
    </submittedName>
</protein>
<accession>A0A8T0VWG4</accession>
<comment type="caution">
    <text evidence="1">The sequence shown here is derived from an EMBL/GenBank/DDBJ whole genome shotgun (WGS) entry which is preliminary data.</text>
</comment>
<dbReference type="Proteomes" id="UP000823388">
    <property type="component" value="Chromosome 2N"/>
</dbReference>
<organism evidence="1 2">
    <name type="scientific">Panicum virgatum</name>
    <name type="common">Blackwell switchgrass</name>
    <dbReference type="NCBI Taxonomy" id="38727"/>
    <lineage>
        <taxon>Eukaryota</taxon>
        <taxon>Viridiplantae</taxon>
        <taxon>Streptophyta</taxon>
        <taxon>Embryophyta</taxon>
        <taxon>Tracheophyta</taxon>
        <taxon>Spermatophyta</taxon>
        <taxon>Magnoliopsida</taxon>
        <taxon>Liliopsida</taxon>
        <taxon>Poales</taxon>
        <taxon>Poaceae</taxon>
        <taxon>PACMAD clade</taxon>
        <taxon>Panicoideae</taxon>
        <taxon>Panicodae</taxon>
        <taxon>Paniceae</taxon>
        <taxon>Panicinae</taxon>
        <taxon>Panicum</taxon>
        <taxon>Panicum sect. Hiantes</taxon>
    </lineage>
</organism>
<name>A0A8T0VWG4_PANVG</name>
<dbReference type="AlphaFoldDB" id="A0A8T0VWG4"/>